<evidence type="ECO:0000259" key="21">
    <source>
        <dbReference type="Pfam" id="PF08245"/>
    </source>
</evidence>
<dbReference type="InterPro" id="IPR004101">
    <property type="entry name" value="Mur_ligase_C"/>
</dbReference>
<keyword evidence="6 17" id="KW-0067">ATP-binding</keyword>
<evidence type="ECO:0000256" key="11">
    <source>
        <dbReference type="ARBA" id="ARBA00050251"/>
    </source>
</evidence>
<keyword evidence="10 17" id="KW-0961">Cell wall biogenesis/degradation</keyword>
<dbReference type="NCBIfam" id="TIGR01085">
    <property type="entry name" value="murE"/>
    <property type="match status" value="1"/>
</dbReference>
<dbReference type="PANTHER" id="PTHR23135">
    <property type="entry name" value="MUR LIGASE FAMILY MEMBER"/>
    <property type="match status" value="1"/>
</dbReference>
<evidence type="ECO:0000256" key="7">
    <source>
        <dbReference type="ARBA" id="ARBA00022960"/>
    </source>
</evidence>
<dbReference type="Pfam" id="PF02875">
    <property type="entry name" value="Mur_ligase_C"/>
    <property type="match status" value="1"/>
</dbReference>
<organism evidence="22 23">
    <name type="scientific">Pseudidiomarina taiwanensis</name>
    <dbReference type="NCBI Taxonomy" id="337250"/>
    <lineage>
        <taxon>Bacteria</taxon>
        <taxon>Pseudomonadati</taxon>
        <taxon>Pseudomonadota</taxon>
        <taxon>Gammaproteobacteria</taxon>
        <taxon>Alteromonadales</taxon>
        <taxon>Idiomarinaceae</taxon>
        <taxon>Pseudidiomarina</taxon>
    </lineage>
</organism>
<accession>A0A432ZKW2</accession>
<dbReference type="EMBL" id="PIQG01000002">
    <property type="protein sequence ID" value="RUO78534.1"/>
    <property type="molecule type" value="Genomic_DNA"/>
</dbReference>
<evidence type="ECO:0000256" key="17">
    <source>
        <dbReference type="HAMAP-Rule" id="MF_00208"/>
    </source>
</evidence>
<dbReference type="InterPro" id="IPR018109">
    <property type="entry name" value="Folylpolyglutamate_synth_CS"/>
</dbReference>
<dbReference type="SUPFAM" id="SSF53244">
    <property type="entry name" value="MurD-like peptide ligases, peptide-binding domain"/>
    <property type="match status" value="1"/>
</dbReference>
<keyword evidence="9 17" id="KW-0131">Cell cycle</keyword>
<keyword evidence="5 17" id="KW-0547">Nucleotide-binding</keyword>
<dbReference type="Gene3D" id="3.40.1390.10">
    <property type="entry name" value="MurE/MurF, N-terminal domain"/>
    <property type="match status" value="1"/>
</dbReference>
<dbReference type="PANTHER" id="PTHR23135:SF4">
    <property type="entry name" value="UDP-N-ACETYLMURAMOYL-L-ALANYL-D-GLUTAMATE--2,6-DIAMINOPIMELATE LIGASE MURE HOMOLOG, CHLOROPLASTIC"/>
    <property type="match status" value="1"/>
</dbReference>
<dbReference type="GO" id="GO:0005737">
    <property type="term" value="C:cytoplasm"/>
    <property type="evidence" value="ECO:0007669"/>
    <property type="project" value="UniProtKB-SubCell"/>
</dbReference>
<dbReference type="GO" id="GO:0008765">
    <property type="term" value="F:UDP-N-acetylmuramoylalanyl-D-glutamate-2,6-diaminopimelate ligase activity"/>
    <property type="evidence" value="ECO:0007669"/>
    <property type="project" value="UniProtKB-UniRule"/>
</dbReference>
<feature type="short sequence motif" description="Meso-diaminopimelate recognition motif" evidence="17">
    <location>
        <begin position="429"/>
        <end position="432"/>
    </location>
</feature>
<dbReference type="EC" id="6.3.2.13" evidence="12 17"/>
<name>A0A432ZKW2_9GAMM</name>
<dbReference type="GO" id="GO:0004326">
    <property type="term" value="F:tetrahydrofolylpolyglutamate synthase activity"/>
    <property type="evidence" value="ECO:0007669"/>
    <property type="project" value="InterPro"/>
</dbReference>
<dbReference type="NCBIfam" id="NF001124">
    <property type="entry name" value="PRK00139.1-2"/>
    <property type="match status" value="1"/>
</dbReference>
<comment type="pathway">
    <text evidence="17 18">Cell wall biogenesis; peptidoglycan biosynthesis.</text>
</comment>
<dbReference type="UniPathway" id="UPA00219"/>
<keyword evidence="7 17" id="KW-0133">Cell shape</keyword>
<dbReference type="NCBIfam" id="NF001123">
    <property type="entry name" value="PRK00139.1-1"/>
    <property type="match status" value="1"/>
</dbReference>
<evidence type="ECO:0000256" key="3">
    <source>
        <dbReference type="ARBA" id="ARBA00022598"/>
    </source>
</evidence>
<evidence type="ECO:0000256" key="16">
    <source>
        <dbReference type="ARBA" id="ARBA00081560"/>
    </source>
</evidence>
<dbReference type="FunFam" id="3.90.190.20:FF:000006">
    <property type="entry name" value="UDP-N-acetylmuramoyl-L-alanyl-D-glutamate--2,6-diaminopimelate ligase"/>
    <property type="match status" value="1"/>
</dbReference>
<evidence type="ECO:0000256" key="18">
    <source>
        <dbReference type="RuleBase" id="RU004135"/>
    </source>
</evidence>
<feature type="binding site" evidence="17">
    <location>
        <begin position="130"/>
        <end position="136"/>
    </location>
    <ligand>
        <name>ATP</name>
        <dbReference type="ChEBI" id="CHEBI:30616"/>
    </ligand>
</feature>
<evidence type="ECO:0000256" key="14">
    <source>
        <dbReference type="ARBA" id="ARBA00075482"/>
    </source>
</evidence>
<comment type="cofactor">
    <cofactor evidence="17">
        <name>Mg(2+)</name>
        <dbReference type="ChEBI" id="CHEBI:18420"/>
    </cofactor>
</comment>
<evidence type="ECO:0000259" key="19">
    <source>
        <dbReference type="Pfam" id="PF01225"/>
    </source>
</evidence>
<feature type="binding site" evidence="17">
    <location>
        <position position="484"/>
    </location>
    <ligand>
        <name>meso-2,6-diaminopimelate</name>
        <dbReference type="ChEBI" id="CHEBI:57791"/>
    </ligand>
</feature>
<evidence type="ECO:0000256" key="5">
    <source>
        <dbReference type="ARBA" id="ARBA00022741"/>
    </source>
</evidence>
<protein>
    <recommendedName>
        <fullName evidence="13 17">UDP-N-acetylmuramoyl-L-alanyl-D-glutamate--2,6-diaminopimelate ligase</fullName>
        <ecNumber evidence="12 17">6.3.2.13</ecNumber>
    </recommendedName>
    <alternativeName>
        <fullName evidence="14 17">Meso-A2pm-adding enzyme</fullName>
    </alternativeName>
    <alternativeName>
        <fullName evidence="15 17">Meso-diaminopimelate-adding enzyme</fullName>
    </alternativeName>
    <alternativeName>
        <fullName evidence="16 17">UDP-MurNAc-L-Ala-D-Glu:meso-diaminopimelate ligase</fullName>
    </alternativeName>
    <alternativeName>
        <fullName evidence="17">UDP-MurNAc-tripeptide synthetase</fullName>
    </alternativeName>
    <alternativeName>
        <fullName evidence="17">UDP-N-acetylmuramyl-tripeptide synthetase</fullName>
    </alternativeName>
</protein>
<feature type="binding site" evidence="17">
    <location>
        <position position="199"/>
    </location>
    <ligand>
        <name>UDP-N-acetyl-alpha-D-muramoyl-L-alanyl-D-glutamate</name>
        <dbReference type="ChEBI" id="CHEBI:83900"/>
    </ligand>
</feature>
<keyword evidence="3 17" id="KW-0436">Ligase</keyword>
<dbReference type="GO" id="GO:0000287">
    <property type="term" value="F:magnesium ion binding"/>
    <property type="evidence" value="ECO:0007669"/>
    <property type="project" value="UniProtKB-UniRule"/>
</dbReference>
<dbReference type="Pfam" id="PF01225">
    <property type="entry name" value="Mur_ligase"/>
    <property type="match status" value="1"/>
</dbReference>
<dbReference type="Proteomes" id="UP000288279">
    <property type="component" value="Unassembled WGS sequence"/>
</dbReference>
<dbReference type="PROSITE" id="PS01011">
    <property type="entry name" value="FOLYLPOLYGLU_SYNT_1"/>
    <property type="match status" value="1"/>
</dbReference>
<sequence length="515" mass="56018">MLRQITLRIPSFALRALEVQVISLQQLLGYYPLPLPPLDVSGLKLDSRQVAGGDCFVAVPGYQVDGRDFIEQALVQGASVVLAESDCVGIEARGNGYVIEVPDLKNQLSAIAGRFYQHPSQQLKVIGVTGTNGKTSVTYILAQLLNQLGEQAAVIGTTGSGFPGRLSAETHTTPDPLAVQQRLASLKAEGATVVAMEVSSHALVQRRVEAVTFAAAVATNISRDHLDYHGTMVNYTGAKRRLFTELDSAQSVVNCDDSALAAWLPDRSDSWRYSLRAQTAQHSVWAEEVQYSAQQTQFTLCIRIAADQVERHSVCSPLLGSFNVYNVLAAVTALLSLAYPSADIVAAIRQLEPIPGRMEAFSAAGKPVVIVDYAHTPDALQQVLTATRKHCKGQLWVVFGCGGDRDRGKRPQMGRVAAELADRVIVTDDNPRTEEPAHIVNDILTGMPNRRHVDVQFGRREALQKALQQAASDDVIILAGKGHENYQVIGQQRLPYDERAEVQALLNNQTLEVDL</sequence>
<dbReference type="GO" id="GO:0071555">
    <property type="term" value="P:cell wall organization"/>
    <property type="evidence" value="ECO:0007669"/>
    <property type="project" value="UniProtKB-KW"/>
</dbReference>
<comment type="subcellular location">
    <subcellularLocation>
        <location evidence="17 18">Cytoplasm</location>
    </subcellularLocation>
</comment>
<comment type="function">
    <text evidence="17">Catalyzes the addition of meso-diaminopimelic acid to the nucleotide precursor UDP-N-acetylmuramoyl-L-alanyl-D-glutamate (UMAG) in the biosynthesis of bacterial cell-wall peptidoglycan.</text>
</comment>
<evidence type="ECO:0000313" key="22">
    <source>
        <dbReference type="EMBL" id="RUO78534.1"/>
    </source>
</evidence>
<keyword evidence="8 17" id="KW-0573">Peptidoglycan synthesis</keyword>
<dbReference type="InterPro" id="IPR036615">
    <property type="entry name" value="Mur_ligase_C_dom_sf"/>
</dbReference>
<evidence type="ECO:0000256" key="9">
    <source>
        <dbReference type="ARBA" id="ARBA00023306"/>
    </source>
</evidence>
<feature type="binding site" evidence="17">
    <location>
        <position position="405"/>
    </location>
    <ligand>
        <name>meso-2,6-diaminopimelate</name>
        <dbReference type="ChEBI" id="CHEBI:57791"/>
    </ligand>
</feature>
<feature type="binding site" evidence="17">
    <location>
        <position position="207"/>
    </location>
    <ligand>
        <name>UDP-N-acetyl-alpha-D-muramoyl-L-alanyl-D-glutamate</name>
        <dbReference type="ChEBI" id="CHEBI:83900"/>
    </ligand>
</feature>
<dbReference type="GO" id="GO:0008360">
    <property type="term" value="P:regulation of cell shape"/>
    <property type="evidence" value="ECO:0007669"/>
    <property type="project" value="UniProtKB-KW"/>
</dbReference>
<dbReference type="GO" id="GO:0051301">
    <property type="term" value="P:cell division"/>
    <property type="evidence" value="ECO:0007669"/>
    <property type="project" value="UniProtKB-KW"/>
</dbReference>
<evidence type="ECO:0000256" key="12">
    <source>
        <dbReference type="ARBA" id="ARBA00066633"/>
    </source>
</evidence>
<keyword evidence="4 17" id="KW-0132">Cell division</keyword>
<evidence type="ECO:0000256" key="2">
    <source>
        <dbReference type="ARBA" id="ARBA00022490"/>
    </source>
</evidence>
<gene>
    <name evidence="17" type="primary">murE</name>
    <name evidence="22" type="ORF">CWI83_05790</name>
</gene>
<feature type="domain" description="Mur ligase central" evidence="21">
    <location>
        <begin position="128"/>
        <end position="333"/>
    </location>
</feature>
<feature type="binding site" evidence="17">
    <location>
        <position position="205"/>
    </location>
    <ligand>
        <name>UDP-N-acetyl-alpha-D-muramoyl-L-alanyl-D-glutamate</name>
        <dbReference type="ChEBI" id="CHEBI:83900"/>
    </ligand>
</feature>
<feature type="modified residue" description="N6-carboxylysine" evidence="17">
    <location>
        <position position="239"/>
    </location>
</feature>
<dbReference type="InterPro" id="IPR035911">
    <property type="entry name" value="MurE/MurF_N"/>
</dbReference>
<keyword evidence="23" id="KW-1185">Reference proteome</keyword>
<dbReference type="InterPro" id="IPR000713">
    <property type="entry name" value="Mur_ligase_N"/>
</dbReference>
<feature type="binding site" evidence="17">
    <location>
        <position position="47"/>
    </location>
    <ligand>
        <name>UDP-N-acetyl-alpha-D-muramoyl-L-alanyl-D-glutamate</name>
        <dbReference type="ChEBI" id="CHEBI:83900"/>
    </ligand>
</feature>
<evidence type="ECO:0000256" key="13">
    <source>
        <dbReference type="ARBA" id="ARBA00072883"/>
    </source>
</evidence>
<dbReference type="SUPFAM" id="SSF53623">
    <property type="entry name" value="MurD-like peptide ligases, catalytic domain"/>
    <property type="match status" value="1"/>
</dbReference>
<dbReference type="AlphaFoldDB" id="A0A432ZKW2"/>
<dbReference type="HAMAP" id="MF_00208">
    <property type="entry name" value="MurE"/>
    <property type="match status" value="1"/>
</dbReference>
<evidence type="ECO:0000256" key="6">
    <source>
        <dbReference type="ARBA" id="ARBA00022840"/>
    </source>
</evidence>
<dbReference type="Pfam" id="PF08245">
    <property type="entry name" value="Mur_ligase_M"/>
    <property type="match status" value="1"/>
</dbReference>
<feature type="binding site" evidence="17">
    <location>
        <begin position="429"/>
        <end position="432"/>
    </location>
    <ligand>
        <name>meso-2,6-diaminopimelate</name>
        <dbReference type="ChEBI" id="CHEBI:57791"/>
    </ligand>
</feature>
<comment type="catalytic activity">
    <reaction evidence="11 17">
        <text>UDP-N-acetyl-alpha-D-muramoyl-L-alanyl-D-glutamate + meso-2,6-diaminopimelate + ATP = UDP-N-acetyl-alpha-D-muramoyl-L-alanyl-gamma-D-glutamyl-meso-2,6-diaminopimelate + ADP + phosphate + H(+)</text>
        <dbReference type="Rhea" id="RHEA:23676"/>
        <dbReference type="ChEBI" id="CHEBI:15378"/>
        <dbReference type="ChEBI" id="CHEBI:30616"/>
        <dbReference type="ChEBI" id="CHEBI:43474"/>
        <dbReference type="ChEBI" id="CHEBI:57791"/>
        <dbReference type="ChEBI" id="CHEBI:83900"/>
        <dbReference type="ChEBI" id="CHEBI:83905"/>
        <dbReference type="ChEBI" id="CHEBI:456216"/>
        <dbReference type="EC" id="6.3.2.13"/>
    </reaction>
</comment>
<evidence type="ECO:0000256" key="15">
    <source>
        <dbReference type="ARBA" id="ARBA00076158"/>
    </source>
</evidence>
<dbReference type="InterPro" id="IPR005761">
    <property type="entry name" value="UDP-N-AcMur-Glu-dNH2Pim_ligase"/>
</dbReference>
<evidence type="ECO:0000313" key="23">
    <source>
        <dbReference type="Proteomes" id="UP000288279"/>
    </source>
</evidence>
<comment type="PTM">
    <text evidence="17">Carboxylation is probably crucial for Mg(2+) binding and, consequently, for the gamma-phosphate positioning of ATP.</text>
</comment>
<dbReference type="GO" id="GO:0005524">
    <property type="term" value="F:ATP binding"/>
    <property type="evidence" value="ECO:0007669"/>
    <property type="project" value="UniProtKB-UniRule"/>
</dbReference>
<feature type="domain" description="Mur ligase C-terminal" evidence="20">
    <location>
        <begin position="356"/>
        <end position="482"/>
    </location>
</feature>
<feature type="domain" description="Mur ligase N-terminal catalytic" evidence="19">
    <location>
        <begin position="40"/>
        <end position="115"/>
    </location>
</feature>
<dbReference type="SUPFAM" id="SSF63418">
    <property type="entry name" value="MurE/MurF N-terminal domain"/>
    <property type="match status" value="1"/>
</dbReference>
<dbReference type="Gene3D" id="3.40.1190.10">
    <property type="entry name" value="Mur-like, catalytic domain"/>
    <property type="match status" value="1"/>
</dbReference>
<dbReference type="InterPro" id="IPR036565">
    <property type="entry name" value="Mur-like_cat_sf"/>
</dbReference>
<evidence type="ECO:0000256" key="8">
    <source>
        <dbReference type="ARBA" id="ARBA00022984"/>
    </source>
</evidence>
<keyword evidence="2 17" id="KW-0963">Cytoplasm</keyword>
<comment type="caution">
    <text evidence="17">Lacks conserved residue(s) required for the propagation of feature annotation.</text>
</comment>
<feature type="binding site" evidence="17">
    <location>
        <position position="45"/>
    </location>
    <ligand>
        <name>UDP-N-acetyl-alpha-D-muramoyl-L-alanyl-D-glutamate</name>
        <dbReference type="ChEBI" id="CHEBI:83900"/>
    </ligand>
</feature>
<dbReference type="OrthoDB" id="9800958at2"/>
<comment type="similarity">
    <text evidence="1 17">Belongs to the MurCDEF family. MurE subfamily.</text>
</comment>
<dbReference type="NCBIfam" id="NF001126">
    <property type="entry name" value="PRK00139.1-4"/>
    <property type="match status" value="1"/>
</dbReference>
<dbReference type="InterPro" id="IPR013221">
    <property type="entry name" value="Mur_ligase_cen"/>
</dbReference>
<feature type="binding site" evidence="17">
    <location>
        <position position="480"/>
    </location>
    <ligand>
        <name>meso-2,6-diaminopimelate</name>
        <dbReference type="ChEBI" id="CHEBI:57791"/>
    </ligand>
</feature>
<reference evidence="22 23" key="1">
    <citation type="journal article" date="2011" name="Front. Microbiol.">
        <title>Genomic signatures of strain selection and enhancement in Bacillus atrophaeus var. globigii, a historical biowarfare simulant.</title>
        <authorList>
            <person name="Gibbons H.S."/>
            <person name="Broomall S.M."/>
            <person name="McNew L.A."/>
            <person name="Daligault H."/>
            <person name="Chapman C."/>
            <person name="Bruce D."/>
            <person name="Karavis M."/>
            <person name="Krepps M."/>
            <person name="McGregor P.A."/>
            <person name="Hong C."/>
            <person name="Park K.H."/>
            <person name="Akmal A."/>
            <person name="Feldman A."/>
            <person name="Lin J.S."/>
            <person name="Chang W.E."/>
            <person name="Higgs B.W."/>
            <person name="Demirev P."/>
            <person name="Lindquist J."/>
            <person name="Liem A."/>
            <person name="Fochler E."/>
            <person name="Read T.D."/>
            <person name="Tapia R."/>
            <person name="Johnson S."/>
            <person name="Bishop-Lilly K.A."/>
            <person name="Detter C."/>
            <person name="Han C."/>
            <person name="Sozhamannan S."/>
            <person name="Rosenzweig C.N."/>
            <person name="Skowronski E.W."/>
        </authorList>
    </citation>
    <scope>NUCLEOTIDE SEQUENCE [LARGE SCALE GENOMIC DNA]</scope>
    <source>
        <strain evidence="22 23">PIT1</strain>
    </source>
</reference>
<proteinExistence type="inferred from homology"/>
<evidence type="ECO:0000256" key="4">
    <source>
        <dbReference type="ARBA" id="ARBA00022618"/>
    </source>
</evidence>
<comment type="caution">
    <text evidence="22">The sequence shown here is derived from an EMBL/GenBank/DDBJ whole genome shotgun (WGS) entry which is preliminary data.</text>
</comment>
<feature type="binding site" evidence="17">
    <location>
        <begin position="172"/>
        <end position="173"/>
    </location>
    <ligand>
        <name>UDP-N-acetyl-alpha-D-muramoyl-L-alanyl-D-glutamate</name>
        <dbReference type="ChEBI" id="CHEBI:83900"/>
    </ligand>
</feature>
<evidence type="ECO:0000259" key="20">
    <source>
        <dbReference type="Pfam" id="PF02875"/>
    </source>
</evidence>
<evidence type="ECO:0000256" key="10">
    <source>
        <dbReference type="ARBA" id="ARBA00023316"/>
    </source>
</evidence>
<evidence type="ECO:0000256" key="1">
    <source>
        <dbReference type="ARBA" id="ARBA00005898"/>
    </source>
</evidence>
<dbReference type="Gene3D" id="3.90.190.20">
    <property type="entry name" value="Mur ligase, C-terminal domain"/>
    <property type="match status" value="1"/>
</dbReference>
<dbReference type="GO" id="GO:0009252">
    <property type="term" value="P:peptidoglycan biosynthetic process"/>
    <property type="evidence" value="ECO:0007669"/>
    <property type="project" value="UniProtKB-UniRule"/>
</dbReference>
<keyword evidence="17" id="KW-0460">Magnesium</keyword>